<dbReference type="Gene3D" id="3.40.50.280">
    <property type="entry name" value="Cobalamin-binding domain"/>
    <property type="match status" value="1"/>
</dbReference>
<dbReference type="Gene3D" id="1.10.1240.10">
    <property type="entry name" value="Methionine synthase domain"/>
    <property type="match status" value="1"/>
</dbReference>
<comment type="caution">
    <text evidence="3">The sequence shown here is derived from an EMBL/GenBank/DDBJ whole genome shotgun (WGS) entry which is preliminary data.</text>
</comment>
<gene>
    <name evidence="3" type="ORF">GCM10009827_015230</name>
</gene>
<feature type="domain" description="B12-binding" evidence="2">
    <location>
        <begin position="89"/>
        <end position="218"/>
    </location>
</feature>
<name>A0ABN1ZS47_9ACTN</name>
<dbReference type="CDD" id="cd02065">
    <property type="entry name" value="B12-binding_like"/>
    <property type="match status" value="1"/>
</dbReference>
<dbReference type="RefSeq" id="WP_344501016.1">
    <property type="nucleotide sequence ID" value="NZ_BAAAQD010000002.1"/>
</dbReference>
<protein>
    <submittedName>
        <fullName evidence="3">Cobalamin-dependent protein</fullName>
    </submittedName>
</protein>
<proteinExistence type="predicted"/>
<evidence type="ECO:0000313" key="4">
    <source>
        <dbReference type="Proteomes" id="UP001501470"/>
    </source>
</evidence>
<dbReference type="InterPro" id="IPR003759">
    <property type="entry name" value="Cbl-bd_cap"/>
</dbReference>
<accession>A0ABN1ZS47</accession>
<dbReference type="InterPro" id="IPR036724">
    <property type="entry name" value="Cobalamin-bd_sf"/>
</dbReference>
<keyword evidence="4" id="KW-1185">Reference proteome</keyword>
<feature type="region of interest" description="Disordered" evidence="1">
    <location>
        <begin position="246"/>
        <end position="270"/>
    </location>
</feature>
<sequence>MTALPFGPYFSFLERRDAAGAVAHALALVDGGADPVDVLLDVVGRAQEQVGLRWAAGSWTVAHEHAATAISESVALAVGARIAAPADPLGHVILTCAEREWHGLPARLVGYCLQAAGWRTTFLGASMPARQFARFLDDVDADAVAISCSVAASLPAARRLIDAAREAGLQVLVGGGAFGPDDTRARALGASGWAKDARAAAAVLDGLVARGDLHSAATDRARHAGADEHAEMVVRFAEFRATARRSWLESPHTGPQDSASQDPASQDGGLFDDAIDHALHALSAALLTDDPRLLREASDWLTALFAARGEPAGAIPGLWLALHRTVGEPLPEAARHLKSL</sequence>
<feature type="compositionally biased region" description="Polar residues" evidence="1">
    <location>
        <begin position="253"/>
        <end position="264"/>
    </location>
</feature>
<dbReference type="InterPro" id="IPR036594">
    <property type="entry name" value="Meth_synthase_dom"/>
</dbReference>
<evidence type="ECO:0000256" key="1">
    <source>
        <dbReference type="SAM" id="MobiDB-lite"/>
    </source>
</evidence>
<reference evidence="3 4" key="1">
    <citation type="journal article" date="2019" name="Int. J. Syst. Evol. Microbiol.">
        <title>The Global Catalogue of Microorganisms (GCM) 10K type strain sequencing project: providing services to taxonomists for standard genome sequencing and annotation.</title>
        <authorList>
            <consortium name="The Broad Institute Genomics Platform"/>
            <consortium name="The Broad Institute Genome Sequencing Center for Infectious Disease"/>
            <person name="Wu L."/>
            <person name="Ma J."/>
        </authorList>
    </citation>
    <scope>NUCLEOTIDE SEQUENCE [LARGE SCALE GENOMIC DNA]</scope>
    <source>
        <strain evidence="3 4">JCM 15933</strain>
    </source>
</reference>
<evidence type="ECO:0000259" key="2">
    <source>
        <dbReference type="PROSITE" id="PS51332"/>
    </source>
</evidence>
<dbReference type="EMBL" id="BAAAQD010000002">
    <property type="protein sequence ID" value="GAA1503227.1"/>
    <property type="molecule type" value="Genomic_DNA"/>
</dbReference>
<dbReference type="SUPFAM" id="SSF52242">
    <property type="entry name" value="Cobalamin (vitamin B12)-binding domain"/>
    <property type="match status" value="1"/>
</dbReference>
<dbReference type="Pfam" id="PF02310">
    <property type="entry name" value="B12-binding"/>
    <property type="match status" value="1"/>
</dbReference>
<dbReference type="Proteomes" id="UP001501470">
    <property type="component" value="Unassembled WGS sequence"/>
</dbReference>
<evidence type="ECO:0000313" key="3">
    <source>
        <dbReference type="EMBL" id="GAA1503227.1"/>
    </source>
</evidence>
<dbReference type="InterPro" id="IPR006158">
    <property type="entry name" value="Cobalamin-bd"/>
</dbReference>
<dbReference type="Pfam" id="PF02607">
    <property type="entry name" value="B12-binding_2"/>
    <property type="match status" value="1"/>
</dbReference>
<organism evidence="3 4">
    <name type="scientific">Dactylosporangium maewongense</name>
    <dbReference type="NCBI Taxonomy" id="634393"/>
    <lineage>
        <taxon>Bacteria</taxon>
        <taxon>Bacillati</taxon>
        <taxon>Actinomycetota</taxon>
        <taxon>Actinomycetes</taxon>
        <taxon>Micromonosporales</taxon>
        <taxon>Micromonosporaceae</taxon>
        <taxon>Dactylosporangium</taxon>
    </lineage>
</organism>
<dbReference type="PROSITE" id="PS51332">
    <property type="entry name" value="B12_BINDING"/>
    <property type="match status" value="1"/>
</dbReference>